<keyword evidence="2 4" id="KW-0560">Oxidoreductase</keyword>
<name>A0A544QQ18_9EURY</name>
<dbReference type="Proteomes" id="UP000315385">
    <property type="component" value="Unassembled WGS sequence"/>
</dbReference>
<dbReference type="SUPFAM" id="SSF51735">
    <property type="entry name" value="NAD(P)-binding Rossmann-fold domains"/>
    <property type="match status" value="1"/>
</dbReference>
<accession>A0A544QQ18</accession>
<dbReference type="InterPro" id="IPR050857">
    <property type="entry name" value="D-2-hydroxyacid_DH"/>
</dbReference>
<dbReference type="GO" id="GO:0016616">
    <property type="term" value="F:oxidoreductase activity, acting on the CH-OH group of donors, NAD or NADP as acceptor"/>
    <property type="evidence" value="ECO:0007669"/>
    <property type="project" value="InterPro"/>
</dbReference>
<evidence type="ECO:0000259" key="5">
    <source>
        <dbReference type="Pfam" id="PF00389"/>
    </source>
</evidence>
<dbReference type="OrthoDB" id="34275at2157"/>
<dbReference type="PANTHER" id="PTHR42789">
    <property type="entry name" value="D-ISOMER SPECIFIC 2-HYDROXYACID DEHYDROGENASE FAMILY PROTEIN (AFU_ORTHOLOGUE AFUA_6G10090)"/>
    <property type="match status" value="1"/>
</dbReference>
<dbReference type="InterPro" id="IPR006140">
    <property type="entry name" value="D-isomer_DH_NAD-bd"/>
</dbReference>
<feature type="domain" description="D-isomer specific 2-hydroxyacid dehydrogenase catalytic" evidence="5">
    <location>
        <begin position="35"/>
        <end position="314"/>
    </location>
</feature>
<dbReference type="Pfam" id="PF00389">
    <property type="entry name" value="2-Hacid_dh"/>
    <property type="match status" value="1"/>
</dbReference>
<dbReference type="FunFam" id="3.40.50.720:FF:000203">
    <property type="entry name" value="D-3-phosphoglycerate dehydrogenase (SerA)"/>
    <property type="match status" value="1"/>
</dbReference>
<evidence type="ECO:0000256" key="4">
    <source>
        <dbReference type="RuleBase" id="RU003719"/>
    </source>
</evidence>
<evidence type="ECO:0000256" key="3">
    <source>
        <dbReference type="ARBA" id="ARBA00023027"/>
    </source>
</evidence>
<protein>
    <submittedName>
        <fullName evidence="7">Hydroxyacid dehydrogenase</fullName>
    </submittedName>
</protein>
<dbReference type="GO" id="GO:0051287">
    <property type="term" value="F:NAD binding"/>
    <property type="evidence" value="ECO:0007669"/>
    <property type="project" value="InterPro"/>
</dbReference>
<dbReference type="Pfam" id="PF02826">
    <property type="entry name" value="2-Hacid_dh_C"/>
    <property type="match status" value="1"/>
</dbReference>
<dbReference type="CDD" id="cd12173">
    <property type="entry name" value="PGDH_4"/>
    <property type="match status" value="1"/>
</dbReference>
<gene>
    <name evidence="7" type="ORF">EWF95_00955</name>
</gene>
<dbReference type="PANTHER" id="PTHR42789:SF1">
    <property type="entry name" value="D-ISOMER SPECIFIC 2-HYDROXYACID DEHYDROGENASE FAMILY PROTEIN (AFU_ORTHOLOGUE AFUA_6G10090)"/>
    <property type="match status" value="1"/>
</dbReference>
<dbReference type="SUPFAM" id="SSF52283">
    <property type="entry name" value="Formate/glycerate dehydrogenase catalytic domain-like"/>
    <property type="match status" value="1"/>
</dbReference>
<reference evidence="7 8" key="1">
    <citation type="submission" date="2019-02" db="EMBL/GenBank/DDBJ databases">
        <title>Halonotius sp. a new haloqrchaeon isolated from saline water.</title>
        <authorList>
            <person name="Duran-Viseras A."/>
            <person name="Sanchez-Porro C."/>
            <person name="Ventosa A."/>
        </authorList>
    </citation>
    <scope>NUCLEOTIDE SEQUENCE [LARGE SCALE GENOMIC DNA]</scope>
    <source>
        <strain evidence="7 8">F9-27</strain>
    </source>
</reference>
<comment type="caution">
    <text evidence="7">The sequence shown here is derived from an EMBL/GenBank/DDBJ whole genome shotgun (WGS) entry which is preliminary data.</text>
</comment>
<dbReference type="Gene3D" id="3.40.50.720">
    <property type="entry name" value="NAD(P)-binding Rossmann-like Domain"/>
    <property type="match status" value="2"/>
</dbReference>
<keyword evidence="8" id="KW-1185">Reference proteome</keyword>
<dbReference type="EMBL" id="SESI01000001">
    <property type="protein sequence ID" value="TQQ81545.1"/>
    <property type="molecule type" value="Genomic_DNA"/>
</dbReference>
<evidence type="ECO:0000259" key="6">
    <source>
        <dbReference type="Pfam" id="PF02826"/>
    </source>
</evidence>
<evidence type="ECO:0000256" key="1">
    <source>
        <dbReference type="ARBA" id="ARBA00005854"/>
    </source>
</evidence>
<feature type="domain" description="D-isomer specific 2-hydroxyacid dehydrogenase NAD-binding" evidence="6">
    <location>
        <begin position="108"/>
        <end position="282"/>
    </location>
</feature>
<dbReference type="AlphaFoldDB" id="A0A544QQ18"/>
<keyword evidence="3" id="KW-0520">NAD</keyword>
<proteinExistence type="inferred from homology"/>
<dbReference type="InterPro" id="IPR006139">
    <property type="entry name" value="D-isomer_2_OHA_DH_cat_dom"/>
</dbReference>
<organism evidence="7 8">
    <name type="scientific">Halonotius roseus</name>
    <dbReference type="NCBI Taxonomy" id="2511997"/>
    <lineage>
        <taxon>Archaea</taxon>
        <taxon>Methanobacteriati</taxon>
        <taxon>Methanobacteriota</taxon>
        <taxon>Stenosarchaea group</taxon>
        <taxon>Halobacteria</taxon>
        <taxon>Halobacteriales</taxon>
        <taxon>Haloferacaceae</taxon>
        <taxon>Halonotius</taxon>
    </lineage>
</organism>
<evidence type="ECO:0000313" key="8">
    <source>
        <dbReference type="Proteomes" id="UP000315385"/>
    </source>
</evidence>
<evidence type="ECO:0000313" key="7">
    <source>
        <dbReference type="EMBL" id="TQQ81545.1"/>
    </source>
</evidence>
<dbReference type="InterPro" id="IPR036291">
    <property type="entry name" value="NAD(P)-bd_dom_sf"/>
</dbReference>
<sequence length="323" mass="34388">MTDTWQVLLPPAIDPAGPTAIADFAECTGMDEYDSVDDALDDIDRYDAVIVRVAPLDADVIDRADRLKVIAKHGSGLDNVDIDAASERDIVVCNTPGVNARSVAEHAIALLFGIRRNLHTADRHVRSGGWERNDYCGRELDGDTLGLMGFGSIARETARLAEGIGIDIITYDPHHDESIRDGVVRVKTLTELFERSDAVSLHVPLVPGTRGAVSTEQLDALGETGVIINTARGGVIDEDALIDALDSGAIGGAALDTFENEPPGEAHPLCDQDNALLTPHLGGVTVEALQRMSERAAANVRTVYEGGIPDSTVNREAIEGAVQ</sequence>
<dbReference type="RefSeq" id="WP_142442114.1">
    <property type="nucleotide sequence ID" value="NZ_SESI01000001.1"/>
</dbReference>
<comment type="similarity">
    <text evidence="1 4">Belongs to the D-isomer specific 2-hydroxyacid dehydrogenase family.</text>
</comment>
<evidence type="ECO:0000256" key="2">
    <source>
        <dbReference type="ARBA" id="ARBA00023002"/>
    </source>
</evidence>